<dbReference type="GO" id="GO:0015297">
    <property type="term" value="F:antiporter activity"/>
    <property type="evidence" value="ECO:0007669"/>
    <property type="project" value="UniProtKB-KW"/>
</dbReference>
<comment type="subcellular location">
    <subcellularLocation>
        <location evidence="1">Cell membrane</location>
        <topology evidence="1">Multi-pass membrane protein</topology>
    </subcellularLocation>
</comment>
<evidence type="ECO:0000313" key="11">
    <source>
        <dbReference type="Proteomes" id="UP000642993"/>
    </source>
</evidence>
<feature type="transmembrane region" description="Helical" evidence="8">
    <location>
        <begin position="159"/>
        <end position="177"/>
    </location>
</feature>
<accession>A0A927JB35</accession>
<feature type="transmembrane region" description="Helical" evidence="8">
    <location>
        <begin position="302"/>
        <end position="325"/>
    </location>
</feature>
<sequence>MTAVLLIAALIVLFGLVSGRLRGTPITAPIFFVAAGLAMGATGIGAIDEAADHEAIRVLAEATLVLVLFTDAARINLAVLRREYSLPLRLLGIGLPVMILLGTGVALLLFNEFTVWQAALLAAILAPTDAALGAAVVSDEQVPVRIRQTLNVESGLNDGIALPVVLVLVALAGQSAQGTTTDWAQFAAAQVGWGVLAGIAIGAGGGWLLQRASSAGWVTSTYQRLAVVGLAAATYAGAEYVGGNGFIAAFMAGLAFGTVARRECRHVDDFASREGELLTIITFTVFAAVVAGDQLGEVEWRAFALAMASLLLVRPLAVAIALAGSGLRLESVLFLGWFGPRGLASILFALLVVEQAGIANAATILLVATTTVMLSVLAHGLSAAPWARAFGARASQLDAGAPEHLGMGEHHLPSRHRWNIHAQQPGNLQR</sequence>
<feature type="transmembrane region" description="Helical" evidence="8">
    <location>
        <begin position="90"/>
        <end position="110"/>
    </location>
</feature>
<evidence type="ECO:0000256" key="5">
    <source>
        <dbReference type="ARBA" id="ARBA00022989"/>
    </source>
</evidence>
<feature type="transmembrane region" description="Helical" evidence="8">
    <location>
        <begin position="116"/>
        <end position="138"/>
    </location>
</feature>
<feature type="domain" description="Cation/H+ exchanger transmembrane" evidence="9">
    <location>
        <begin position="9"/>
        <end position="388"/>
    </location>
</feature>
<dbReference type="InterPro" id="IPR006153">
    <property type="entry name" value="Cation/H_exchanger_TM"/>
</dbReference>
<feature type="transmembrane region" description="Helical" evidence="8">
    <location>
        <begin position="358"/>
        <end position="378"/>
    </location>
</feature>
<keyword evidence="6" id="KW-0406">Ion transport</keyword>
<keyword evidence="4 8" id="KW-0812">Transmembrane</keyword>
<evidence type="ECO:0000256" key="1">
    <source>
        <dbReference type="ARBA" id="ARBA00004651"/>
    </source>
</evidence>
<feature type="transmembrane region" description="Helical" evidence="8">
    <location>
        <begin position="332"/>
        <end position="352"/>
    </location>
</feature>
<dbReference type="Proteomes" id="UP000642993">
    <property type="component" value="Unassembled WGS sequence"/>
</dbReference>
<name>A0A927JB35_9ACTN</name>
<keyword evidence="5 8" id="KW-1133">Transmembrane helix</keyword>
<feature type="transmembrane region" description="Helical" evidence="8">
    <location>
        <begin position="29"/>
        <end position="47"/>
    </location>
</feature>
<keyword evidence="2" id="KW-0813">Transport</keyword>
<evidence type="ECO:0000256" key="6">
    <source>
        <dbReference type="ARBA" id="ARBA00023065"/>
    </source>
</evidence>
<keyword evidence="3" id="KW-0050">Antiport</keyword>
<dbReference type="RefSeq" id="WP_192038504.1">
    <property type="nucleotide sequence ID" value="NZ_JACYWE010000003.1"/>
</dbReference>
<reference evidence="10" key="1">
    <citation type="submission" date="2020-09" db="EMBL/GenBank/DDBJ databases">
        <title>Hoyosella lacisalsi sp. nov., a halotolerant actinobacterium isolated from soil of Lake Gudzhirganskoe.</title>
        <authorList>
            <person name="Yang Q."/>
            <person name="Guo P.Y."/>
            <person name="Liu S.W."/>
            <person name="Li F.N."/>
            <person name="Sun C.H."/>
        </authorList>
    </citation>
    <scope>NUCLEOTIDE SEQUENCE</scope>
    <source>
        <strain evidence="10">G463</strain>
    </source>
</reference>
<evidence type="ECO:0000256" key="8">
    <source>
        <dbReference type="SAM" id="Phobius"/>
    </source>
</evidence>
<gene>
    <name evidence="10" type="ORF">HT102_05920</name>
</gene>
<organism evidence="10 11">
    <name type="scientific">Lolliginicoccus lacisalsi</name>
    <dbReference type="NCBI Taxonomy" id="2742202"/>
    <lineage>
        <taxon>Bacteria</taxon>
        <taxon>Bacillati</taxon>
        <taxon>Actinomycetota</taxon>
        <taxon>Actinomycetes</taxon>
        <taxon>Mycobacteriales</taxon>
        <taxon>Hoyosellaceae</taxon>
        <taxon>Lolliginicoccus</taxon>
    </lineage>
</organism>
<evidence type="ECO:0000256" key="7">
    <source>
        <dbReference type="ARBA" id="ARBA00023136"/>
    </source>
</evidence>
<feature type="transmembrane region" description="Helical" evidence="8">
    <location>
        <begin position="244"/>
        <end position="264"/>
    </location>
</feature>
<evidence type="ECO:0000259" key="9">
    <source>
        <dbReference type="Pfam" id="PF00999"/>
    </source>
</evidence>
<keyword evidence="11" id="KW-1185">Reference proteome</keyword>
<proteinExistence type="predicted"/>
<feature type="transmembrane region" description="Helical" evidence="8">
    <location>
        <begin position="221"/>
        <end position="238"/>
    </location>
</feature>
<feature type="transmembrane region" description="Helical" evidence="8">
    <location>
        <begin position="183"/>
        <end position="209"/>
    </location>
</feature>
<dbReference type="PANTHER" id="PTHR32507">
    <property type="entry name" value="NA(+)/H(+) ANTIPORTER 1"/>
    <property type="match status" value="1"/>
</dbReference>
<evidence type="ECO:0000256" key="4">
    <source>
        <dbReference type="ARBA" id="ARBA00022692"/>
    </source>
</evidence>
<dbReference type="GO" id="GO:1902600">
    <property type="term" value="P:proton transmembrane transport"/>
    <property type="evidence" value="ECO:0007669"/>
    <property type="project" value="InterPro"/>
</dbReference>
<comment type="caution">
    <text evidence="10">The sequence shown here is derived from an EMBL/GenBank/DDBJ whole genome shotgun (WGS) entry which is preliminary data.</text>
</comment>
<feature type="transmembrane region" description="Helical" evidence="8">
    <location>
        <begin position="276"/>
        <end position="296"/>
    </location>
</feature>
<dbReference type="PANTHER" id="PTHR32507:SF8">
    <property type="entry name" value="CNH1P"/>
    <property type="match status" value="1"/>
</dbReference>
<evidence type="ECO:0000313" key="10">
    <source>
        <dbReference type="EMBL" id="MBD8506019.1"/>
    </source>
</evidence>
<protein>
    <submittedName>
        <fullName evidence="10">Cation:proton antiporter</fullName>
    </submittedName>
</protein>
<dbReference type="EMBL" id="JACYWE010000003">
    <property type="protein sequence ID" value="MBD8506019.1"/>
    <property type="molecule type" value="Genomic_DNA"/>
</dbReference>
<dbReference type="AlphaFoldDB" id="A0A927JB35"/>
<dbReference type="Pfam" id="PF00999">
    <property type="entry name" value="Na_H_Exchanger"/>
    <property type="match status" value="1"/>
</dbReference>
<dbReference type="GO" id="GO:0005886">
    <property type="term" value="C:plasma membrane"/>
    <property type="evidence" value="ECO:0007669"/>
    <property type="project" value="UniProtKB-SubCell"/>
</dbReference>
<evidence type="ECO:0000256" key="3">
    <source>
        <dbReference type="ARBA" id="ARBA00022449"/>
    </source>
</evidence>
<evidence type="ECO:0000256" key="2">
    <source>
        <dbReference type="ARBA" id="ARBA00022448"/>
    </source>
</evidence>
<keyword evidence="7 8" id="KW-0472">Membrane</keyword>